<comment type="caution">
    <text evidence="1">The sequence shown here is derived from an EMBL/GenBank/DDBJ whole genome shotgun (WGS) entry which is preliminary data.</text>
</comment>
<keyword evidence="2" id="KW-1185">Reference proteome</keyword>
<gene>
    <name evidence="1" type="ORF">Fot_13612</name>
</gene>
<organism evidence="1 2">
    <name type="scientific">Forsythia ovata</name>
    <dbReference type="NCBI Taxonomy" id="205694"/>
    <lineage>
        <taxon>Eukaryota</taxon>
        <taxon>Viridiplantae</taxon>
        <taxon>Streptophyta</taxon>
        <taxon>Embryophyta</taxon>
        <taxon>Tracheophyta</taxon>
        <taxon>Spermatophyta</taxon>
        <taxon>Magnoliopsida</taxon>
        <taxon>eudicotyledons</taxon>
        <taxon>Gunneridae</taxon>
        <taxon>Pentapetalae</taxon>
        <taxon>asterids</taxon>
        <taxon>lamiids</taxon>
        <taxon>Lamiales</taxon>
        <taxon>Oleaceae</taxon>
        <taxon>Forsythieae</taxon>
        <taxon>Forsythia</taxon>
    </lineage>
</organism>
<name>A0ABD1W3Y6_9LAMI</name>
<dbReference type="AlphaFoldDB" id="A0ABD1W3Y6"/>
<dbReference type="Proteomes" id="UP001604277">
    <property type="component" value="Unassembled WGS sequence"/>
</dbReference>
<protein>
    <submittedName>
        <fullName evidence="1">Uncharacterized protein</fullName>
    </submittedName>
</protein>
<evidence type="ECO:0000313" key="2">
    <source>
        <dbReference type="Proteomes" id="UP001604277"/>
    </source>
</evidence>
<reference evidence="2" key="1">
    <citation type="submission" date="2024-07" db="EMBL/GenBank/DDBJ databases">
        <title>Two chromosome-level genome assemblies of Korean endemic species Abeliophyllum distichum and Forsythia ovata (Oleaceae).</title>
        <authorList>
            <person name="Jang H."/>
        </authorList>
    </citation>
    <scope>NUCLEOTIDE SEQUENCE [LARGE SCALE GENOMIC DNA]</scope>
</reference>
<dbReference type="EMBL" id="JBFOLJ010000004">
    <property type="protein sequence ID" value="KAL2544379.1"/>
    <property type="molecule type" value="Genomic_DNA"/>
</dbReference>
<sequence length="123" mass="14175">MKAIADEYKMCATVSLWFGVRDRIILLTLKLSPLSIYSKNIDLMLPMLASKSDSTKLPTNLCYLLAHIKECGSYDLYPRQPPFEGRNKGRDFFKLHVRHQLLSFKRARLKFTLVKSPLLVTQA</sequence>
<evidence type="ECO:0000313" key="1">
    <source>
        <dbReference type="EMBL" id="KAL2544379.1"/>
    </source>
</evidence>
<accession>A0ABD1W3Y6</accession>
<proteinExistence type="predicted"/>